<dbReference type="PANTHER" id="PTHR24100:SF151">
    <property type="entry name" value="ICOS LIGAND"/>
    <property type="match status" value="1"/>
</dbReference>
<sequence>MKKASPQRPSVDLFNEFSLYLIFASTCSSDMKRYSSRSLGLILISLLLETETSHVVSSDPVVAVADDDVILPCSLLNFTKSAGLVVKWSRSNLTDTTGKDKVVHFYRDARDSNVDQDESYRGRTSLFKELKNGNVSLKLSRVKLSDEGNYMCYILVQEPNSLVHETVIQLIVVAVSNPVISINGTNGSGVVLKCEAKSWYPKPEMNWLDSERQVLPAGSAETRRDTEGLYIVRRHVTVNKKVTNTFTCRVQLQKFNFTRETGYNIPDEMFPTVPWVWIAVPVLIVCVCGLVFGFMWIKYQKLRKKIDFADQQIQELTDELDSSRIKSDQRIKELTDELDTREQELTEQLAKLKQERAALVSSVDNGCHRFSFSRTLSMSLSNKPLRRNTMAHSMTEKADVKEDEETNPLHQTIRTT</sequence>
<comment type="subcellular location">
    <subcellularLocation>
        <location evidence="1">Membrane</location>
    </subcellularLocation>
</comment>
<name>A0A1S3Q1L5_SALSA</name>
<dbReference type="PANTHER" id="PTHR24100">
    <property type="entry name" value="BUTYROPHILIN"/>
    <property type="match status" value="1"/>
</dbReference>
<dbReference type="GeneID" id="106588881"/>
<feature type="coiled-coil region" evidence="4">
    <location>
        <begin position="299"/>
        <end position="362"/>
    </location>
</feature>
<dbReference type="Pfam" id="PF07686">
    <property type="entry name" value="V-set"/>
    <property type="match status" value="1"/>
</dbReference>
<dbReference type="Proteomes" id="UP001652741">
    <property type="component" value="Chromosome ssa27"/>
</dbReference>
<organism evidence="8 9">
    <name type="scientific">Salmo salar</name>
    <name type="common">Atlantic salmon</name>
    <dbReference type="NCBI Taxonomy" id="8030"/>
    <lineage>
        <taxon>Eukaryota</taxon>
        <taxon>Metazoa</taxon>
        <taxon>Chordata</taxon>
        <taxon>Craniata</taxon>
        <taxon>Vertebrata</taxon>
        <taxon>Euteleostomi</taxon>
        <taxon>Actinopterygii</taxon>
        <taxon>Neopterygii</taxon>
        <taxon>Teleostei</taxon>
        <taxon>Protacanthopterygii</taxon>
        <taxon>Salmoniformes</taxon>
        <taxon>Salmonidae</taxon>
        <taxon>Salmoninae</taxon>
        <taxon>Salmo</taxon>
    </lineage>
</organism>
<dbReference type="SMART" id="SM00409">
    <property type="entry name" value="IG"/>
    <property type="match status" value="1"/>
</dbReference>
<proteinExistence type="predicted"/>
<dbReference type="RefSeq" id="XP_014033863.2">
    <property type="nucleotide sequence ID" value="XM_014178388.2"/>
</dbReference>
<dbReference type="PROSITE" id="PS50835">
    <property type="entry name" value="IG_LIKE"/>
    <property type="match status" value="2"/>
</dbReference>
<keyword evidence="6" id="KW-0812">Transmembrane</keyword>
<dbReference type="InterPro" id="IPR007110">
    <property type="entry name" value="Ig-like_dom"/>
</dbReference>
<accession>A0A1S3Q1L5</accession>
<evidence type="ECO:0000256" key="2">
    <source>
        <dbReference type="ARBA" id="ARBA00023136"/>
    </source>
</evidence>
<evidence type="ECO:0000256" key="1">
    <source>
        <dbReference type="ARBA" id="ARBA00004370"/>
    </source>
</evidence>
<dbReference type="InterPro" id="IPR036179">
    <property type="entry name" value="Ig-like_dom_sf"/>
</dbReference>
<dbReference type="GO" id="GO:0050863">
    <property type="term" value="P:regulation of T cell activation"/>
    <property type="evidence" value="ECO:0007669"/>
    <property type="project" value="UniProtKB-ARBA"/>
</dbReference>
<feature type="transmembrane region" description="Helical" evidence="6">
    <location>
        <begin position="275"/>
        <end position="297"/>
    </location>
</feature>
<dbReference type="InterPro" id="IPR053896">
    <property type="entry name" value="BTN3A2-like_Ig-C"/>
</dbReference>
<evidence type="ECO:0000256" key="3">
    <source>
        <dbReference type="ARBA" id="ARBA00023319"/>
    </source>
</evidence>
<evidence type="ECO:0000256" key="6">
    <source>
        <dbReference type="SAM" id="Phobius"/>
    </source>
</evidence>
<dbReference type="Pfam" id="PF22705">
    <property type="entry name" value="C2-set_3"/>
    <property type="match status" value="1"/>
</dbReference>
<protein>
    <submittedName>
        <fullName evidence="9">Butyrophilin subfamily 3 member A2 isoform X1</fullName>
    </submittedName>
</protein>
<dbReference type="GO" id="GO:0005102">
    <property type="term" value="F:signaling receptor binding"/>
    <property type="evidence" value="ECO:0007669"/>
    <property type="project" value="TreeGrafter"/>
</dbReference>
<evidence type="ECO:0000256" key="5">
    <source>
        <dbReference type="SAM" id="MobiDB-lite"/>
    </source>
</evidence>
<keyword evidence="8" id="KW-1185">Reference proteome</keyword>
<dbReference type="InterPro" id="IPR003599">
    <property type="entry name" value="Ig_sub"/>
</dbReference>
<dbReference type="SMART" id="SM00406">
    <property type="entry name" value="IGv"/>
    <property type="match status" value="1"/>
</dbReference>
<dbReference type="GO" id="GO:0042110">
    <property type="term" value="P:T cell activation"/>
    <property type="evidence" value="ECO:0007669"/>
    <property type="project" value="UniProtKB-ARBA"/>
</dbReference>
<dbReference type="GO" id="GO:0009897">
    <property type="term" value="C:external side of plasma membrane"/>
    <property type="evidence" value="ECO:0007669"/>
    <property type="project" value="TreeGrafter"/>
</dbReference>
<keyword evidence="6" id="KW-1133">Transmembrane helix</keyword>
<dbReference type="GO" id="GO:0050852">
    <property type="term" value="P:T cell receptor signaling pathway"/>
    <property type="evidence" value="ECO:0007669"/>
    <property type="project" value="TreeGrafter"/>
</dbReference>
<dbReference type="GO" id="GO:1903037">
    <property type="term" value="P:regulation of leukocyte cell-cell adhesion"/>
    <property type="evidence" value="ECO:0007669"/>
    <property type="project" value="UniProtKB-ARBA"/>
</dbReference>
<dbReference type="InterPro" id="IPR050504">
    <property type="entry name" value="IgSF_BTN/MOG"/>
</dbReference>
<evidence type="ECO:0000313" key="9">
    <source>
        <dbReference type="RefSeq" id="XP_014033863.2"/>
    </source>
</evidence>
<keyword evidence="4" id="KW-0175">Coiled coil</keyword>
<feature type="domain" description="Ig-like" evidence="7">
    <location>
        <begin position="159"/>
        <end position="258"/>
    </location>
</feature>
<dbReference type="Gene3D" id="2.60.40.10">
    <property type="entry name" value="Immunoglobulins"/>
    <property type="match status" value="2"/>
</dbReference>
<reference evidence="9" key="1">
    <citation type="submission" date="2025-08" db="UniProtKB">
        <authorList>
            <consortium name="RefSeq"/>
        </authorList>
    </citation>
    <scope>IDENTIFICATION</scope>
</reference>
<dbReference type="GO" id="GO:0001817">
    <property type="term" value="P:regulation of cytokine production"/>
    <property type="evidence" value="ECO:0007669"/>
    <property type="project" value="TreeGrafter"/>
</dbReference>
<dbReference type="KEGG" id="sasa:106588881"/>
<evidence type="ECO:0000256" key="4">
    <source>
        <dbReference type="SAM" id="Coils"/>
    </source>
</evidence>
<feature type="region of interest" description="Disordered" evidence="5">
    <location>
        <begin position="393"/>
        <end position="416"/>
    </location>
</feature>
<feature type="domain" description="Ig-like" evidence="7">
    <location>
        <begin position="67"/>
        <end position="154"/>
    </location>
</feature>
<dbReference type="AlphaFoldDB" id="A0A1S3Q1L5"/>
<keyword evidence="2 6" id="KW-0472">Membrane</keyword>
<evidence type="ECO:0000313" key="8">
    <source>
        <dbReference type="Proteomes" id="UP001652741"/>
    </source>
</evidence>
<evidence type="ECO:0000259" key="7">
    <source>
        <dbReference type="PROSITE" id="PS50835"/>
    </source>
</evidence>
<gene>
    <name evidence="9" type="primary">LOC106588881</name>
</gene>
<dbReference type="InterPro" id="IPR013783">
    <property type="entry name" value="Ig-like_fold"/>
</dbReference>
<keyword evidence="3" id="KW-0393">Immunoglobulin domain</keyword>
<dbReference type="SUPFAM" id="SSF48726">
    <property type="entry name" value="Immunoglobulin"/>
    <property type="match status" value="2"/>
</dbReference>
<dbReference type="InterPro" id="IPR013106">
    <property type="entry name" value="Ig_V-set"/>
</dbReference>